<dbReference type="EMBL" id="CAEZUA010000082">
    <property type="protein sequence ID" value="CAB4594964.1"/>
    <property type="molecule type" value="Genomic_DNA"/>
</dbReference>
<dbReference type="PANTHER" id="PTHR11941">
    <property type="entry name" value="ENOYL-COA HYDRATASE-RELATED"/>
    <property type="match status" value="1"/>
</dbReference>
<accession>A0A6J6G724</accession>
<dbReference type="SUPFAM" id="SSF52096">
    <property type="entry name" value="ClpP/crotonase"/>
    <property type="match status" value="1"/>
</dbReference>
<comment type="similarity">
    <text evidence="1">Belongs to the enoyl-CoA hydratase/isomerase family.</text>
</comment>
<dbReference type="InterPro" id="IPR014748">
    <property type="entry name" value="Enoyl-CoA_hydra_C"/>
</dbReference>
<dbReference type="Pfam" id="PF00378">
    <property type="entry name" value="ECH_1"/>
    <property type="match status" value="1"/>
</dbReference>
<dbReference type="PANTHER" id="PTHR11941:SF54">
    <property type="entry name" value="ENOYL-COA HYDRATASE, MITOCHONDRIAL"/>
    <property type="match status" value="1"/>
</dbReference>
<dbReference type="PROSITE" id="PS00166">
    <property type="entry name" value="ENOYL_COA_HYDRATASE"/>
    <property type="match status" value="1"/>
</dbReference>
<dbReference type="GO" id="GO:0016836">
    <property type="term" value="F:hydro-lyase activity"/>
    <property type="evidence" value="ECO:0007669"/>
    <property type="project" value="UniProtKB-ARBA"/>
</dbReference>
<evidence type="ECO:0000256" key="1">
    <source>
        <dbReference type="ARBA" id="ARBA00005254"/>
    </source>
</evidence>
<reference evidence="3" key="1">
    <citation type="submission" date="2020-05" db="EMBL/GenBank/DDBJ databases">
        <authorList>
            <person name="Chiriac C."/>
            <person name="Salcher M."/>
            <person name="Ghai R."/>
            <person name="Kavagutti S V."/>
        </authorList>
    </citation>
    <scope>NUCLEOTIDE SEQUENCE</scope>
</reference>
<evidence type="ECO:0000313" key="3">
    <source>
        <dbReference type="EMBL" id="CAB4594964.1"/>
    </source>
</evidence>
<name>A0A6J6G724_9ZZZZ</name>
<dbReference type="Gene3D" id="3.90.226.10">
    <property type="entry name" value="2-enoyl-CoA Hydratase, Chain A, domain 1"/>
    <property type="match status" value="1"/>
</dbReference>
<proteinExistence type="inferred from homology"/>
<dbReference type="Gene3D" id="1.10.12.10">
    <property type="entry name" value="Lyase 2-enoyl-coa Hydratase, Chain A, domain 2"/>
    <property type="match status" value="1"/>
</dbReference>
<dbReference type="InterPro" id="IPR018376">
    <property type="entry name" value="Enoyl-CoA_hyd/isom_CS"/>
</dbReference>
<dbReference type="InterPro" id="IPR029045">
    <property type="entry name" value="ClpP/crotonase-like_dom_sf"/>
</dbReference>
<sequence length="263" mass="28799">MTLSLPNLPEELRFEVAGAVATITLNRPAKLNTMTPAMGKALVELVYYVNNTSDVRVVVLTGTGTKAFSAGSDIKVLDDYGSNWELRNRVDYARVLWQIRKPMIAKIRGYCIGGGLEMALMCDIRYSTPDARFGAGEIKLGWHGGAGNTQLLPRHMSTGKALEMLLTGDMISATEAEKTGLVDRICEETELDAKVADLAHRIASNAPIASELAKHLVRISMSTSPDVGLMYENDTFSYCFTTEDSKEGRAAFVEKRAPQFKGR</sequence>
<gene>
    <name evidence="3" type="ORF">UFOPK1773_01045</name>
</gene>
<evidence type="ECO:0000256" key="2">
    <source>
        <dbReference type="ARBA" id="ARBA00023239"/>
    </source>
</evidence>
<dbReference type="FunFam" id="1.10.12.10:FF:000001">
    <property type="entry name" value="Probable enoyl-CoA hydratase, mitochondrial"/>
    <property type="match status" value="1"/>
</dbReference>
<dbReference type="CDD" id="cd06558">
    <property type="entry name" value="crotonase-like"/>
    <property type="match status" value="1"/>
</dbReference>
<organism evidence="3">
    <name type="scientific">freshwater metagenome</name>
    <dbReference type="NCBI Taxonomy" id="449393"/>
    <lineage>
        <taxon>unclassified sequences</taxon>
        <taxon>metagenomes</taxon>
        <taxon>ecological metagenomes</taxon>
    </lineage>
</organism>
<protein>
    <submittedName>
        <fullName evidence="3">Unannotated protein</fullName>
    </submittedName>
</protein>
<dbReference type="GO" id="GO:0006635">
    <property type="term" value="P:fatty acid beta-oxidation"/>
    <property type="evidence" value="ECO:0007669"/>
    <property type="project" value="TreeGrafter"/>
</dbReference>
<dbReference type="InterPro" id="IPR001753">
    <property type="entry name" value="Enoyl-CoA_hydra/iso"/>
</dbReference>
<dbReference type="AlphaFoldDB" id="A0A6J6G724"/>
<keyword evidence="2" id="KW-0456">Lyase</keyword>